<dbReference type="Pfam" id="PF01797">
    <property type="entry name" value="Y1_Tnp"/>
    <property type="match status" value="1"/>
</dbReference>
<dbReference type="EMBL" id="VCBC01000019">
    <property type="protein sequence ID" value="TLU61111.1"/>
    <property type="molecule type" value="Genomic_DNA"/>
</dbReference>
<keyword evidence="4" id="KW-1185">Reference proteome</keyword>
<dbReference type="AlphaFoldDB" id="A0A5R9IBY3"/>
<dbReference type="GO" id="GO:0006313">
    <property type="term" value="P:DNA transposition"/>
    <property type="evidence" value="ECO:0007669"/>
    <property type="project" value="InterPro"/>
</dbReference>
<dbReference type="PANTHER" id="PTHR34322:SF2">
    <property type="entry name" value="TRANSPOSASE IS200-LIKE DOMAIN-CONTAINING PROTEIN"/>
    <property type="match status" value="1"/>
</dbReference>
<comment type="caution">
    <text evidence="3">The sequence shown here is derived from an EMBL/GenBank/DDBJ whole genome shotgun (WGS) entry which is preliminary data.</text>
</comment>
<name>A0A5R9IBY3_9GAMM</name>
<evidence type="ECO:0000313" key="4">
    <source>
        <dbReference type="Proteomes" id="UP000307790"/>
    </source>
</evidence>
<dbReference type="OrthoDB" id="9814067at2"/>
<dbReference type="InterPro" id="IPR036515">
    <property type="entry name" value="Transposase_17_sf"/>
</dbReference>
<feature type="region of interest" description="Disordered" evidence="1">
    <location>
        <begin position="217"/>
        <end position="236"/>
    </location>
</feature>
<dbReference type="GO" id="GO:0004803">
    <property type="term" value="F:transposase activity"/>
    <property type="evidence" value="ECO:0007669"/>
    <property type="project" value="InterPro"/>
</dbReference>
<feature type="compositionally biased region" description="Basic and acidic residues" evidence="1">
    <location>
        <begin position="217"/>
        <end position="228"/>
    </location>
</feature>
<accession>A0A5R9IBY3</accession>
<gene>
    <name evidence="3" type="ORF">FE810_15685</name>
</gene>
<dbReference type="GO" id="GO:0003677">
    <property type="term" value="F:DNA binding"/>
    <property type="evidence" value="ECO:0007669"/>
    <property type="project" value="InterPro"/>
</dbReference>
<dbReference type="RefSeq" id="WP_138321381.1">
    <property type="nucleotide sequence ID" value="NZ_VCBC01000019.1"/>
</dbReference>
<dbReference type="SMART" id="SM01321">
    <property type="entry name" value="Y1_Tnp"/>
    <property type="match status" value="1"/>
</dbReference>
<protein>
    <submittedName>
        <fullName evidence="3">Transposase</fullName>
    </submittedName>
</protein>
<dbReference type="Proteomes" id="UP000307790">
    <property type="component" value="Unassembled WGS sequence"/>
</dbReference>
<evidence type="ECO:0000256" key="1">
    <source>
        <dbReference type="SAM" id="MobiDB-lite"/>
    </source>
</evidence>
<dbReference type="InterPro" id="IPR002686">
    <property type="entry name" value="Transposase_17"/>
</dbReference>
<dbReference type="PANTHER" id="PTHR34322">
    <property type="entry name" value="TRANSPOSASE, Y1_TNP DOMAIN-CONTAINING"/>
    <property type="match status" value="1"/>
</dbReference>
<feature type="domain" description="Transposase IS200-like" evidence="2">
    <location>
        <begin position="9"/>
        <end position="124"/>
    </location>
</feature>
<evidence type="ECO:0000259" key="2">
    <source>
        <dbReference type="SMART" id="SM01321"/>
    </source>
</evidence>
<sequence length="236" mass="27217">MARQPRLNLADIPQHIIQRGNNKINCFFHQRDFAYYLKLLKEYADKFDVSVHAFVLMSNHVHLLLTPSSSCGVSQMMQSIGRCYVRYFNLSYERTGTLWEGRYKSCLVDSENYFLEVSRYIELNPVRANICSSPEQYAWSSYHANGLNKEIALITPHPLYEGLAQTKEQRKKVYRLFVNAPVDNEQTQLIRKSVNKDSVLGSAIFKTKLSSLLGKAVDRSTHGGDRKSAKFRNQRL</sequence>
<reference evidence="3 4" key="1">
    <citation type="submission" date="2019-05" db="EMBL/GenBank/DDBJ databases">
        <title>Genome sequences of Thalassotalea litorea 1K03283.</title>
        <authorList>
            <person name="Zhang D."/>
        </authorList>
    </citation>
    <scope>NUCLEOTIDE SEQUENCE [LARGE SCALE GENOMIC DNA]</scope>
    <source>
        <strain evidence="3 4">MCCC 1K03283</strain>
    </source>
</reference>
<dbReference type="SUPFAM" id="SSF143422">
    <property type="entry name" value="Transposase IS200-like"/>
    <property type="match status" value="1"/>
</dbReference>
<proteinExistence type="predicted"/>
<organism evidence="3 4">
    <name type="scientific">Thalassotalea litorea</name>
    <dbReference type="NCBI Taxonomy" id="2020715"/>
    <lineage>
        <taxon>Bacteria</taxon>
        <taxon>Pseudomonadati</taxon>
        <taxon>Pseudomonadota</taxon>
        <taxon>Gammaproteobacteria</taxon>
        <taxon>Alteromonadales</taxon>
        <taxon>Colwelliaceae</taxon>
        <taxon>Thalassotalea</taxon>
    </lineage>
</organism>
<evidence type="ECO:0000313" key="3">
    <source>
        <dbReference type="EMBL" id="TLU61111.1"/>
    </source>
</evidence>
<dbReference type="Gene3D" id="3.30.70.1290">
    <property type="entry name" value="Transposase IS200-like"/>
    <property type="match status" value="1"/>
</dbReference>